<evidence type="ECO:0000259" key="2">
    <source>
        <dbReference type="Pfam" id="PF00171"/>
    </source>
</evidence>
<dbReference type="InterPro" id="IPR015590">
    <property type="entry name" value="Aldehyde_DH_dom"/>
</dbReference>
<proteinExistence type="predicted"/>
<gene>
    <name evidence="3" type="primary">adhE_2</name>
    <name evidence="3" type="ORF">DEAC_c12230</name>
</gene>
<evidence type="ECO:0000256" key="1">
    <source>
        <dbReference type="ARBA" id="ARBA00023002"/>
    </source>
</evidence>
<protein>
    <submittedName>
        <fullName evidence="3">Aldehyde-alcohol dehydrogenase</fullName>
    </submittedName>
</protein>
<reference evidence="3 4" key="1">
    <citation type="submission" date="2015-06" db="EMBL/GenBank/DDBJ databases">
        <title>Draft genome of the moderately acidophilic sulfate reducer Candidatus Desulfosporosinus acididurans strain M1.</title>
        <authorList>
            <person name="Poehlein A."/>
            <person name="Petzsch P."/>
            <person name="Johnson B.D."/>
            <person name="Schloemann M."/>
            <person name="Daniel R."/>
            <person name="Muehling M."/>
        </authorList>
    </citation>
    <scope>NUCLEOTIDE SEQUENCE [LARGE SCALE GENOMIC DNA]</scope>
    <source>
        <strain evidence="3 4">M1</strain>
    </source>
</reference>
<dbReference type="InterPro" id="IPR013357">
    <property type="entry name" value="Acetaldehyde_DH_acetylating"/>
</dbReference>
<dbReference type="InterPro" id="IPR016163">
    <property type="entry name" value="Ald_DH_C"/>
</dbReference>
<feature type="domain" description="Aldehyde dehydrogenase" evidence="2">
    <location>
        <begin position="12"/>
        <end position="273"/>
    </location>
</feature>
<dbReference type="EMBL" id="LDZY01000004">
    <property type="protein sequence ID" value="KLU66557.1"/>
    <property type="molecule type" value="Genomic_DNA"/>
</dbReference>
<dbReference type="STRING" id="476652.DEAC_c12230"/>
<dbReference type="SUPFAM" id="SSF53720">
    <property type="entry name" value="ALDH-like"/>
    <property type="match status" value="1"/>
</dbReference>
<organism evidence="3 4">
    <name type="scientific">Desulfosporosinus acididurans</name>
    <dbReference type="NCBI Taxonomy" id="476652"/>
    <lineage>
        <taxon>Bacteria</taxon>
        <taxon>Bacillati</taxon>
        <taxon>Bacillota</taxon>
        <taxon>Clostridia</taxon>
        <taxon>Eubacteriales</taxon>
        <taxon>Desulfitobacteriaceae</taxon>
        <taxon>Desulfosporosinus</taxon>
    </lineage>
</organism>
<dbReference type="Gene3D" id="3.40.309.10">
    <property type="entry name" value="Aldehyde Dehydrogenase, Chain A, domain 2"/>
    <property type="match status" value="1"/>
</dbReference>
<dbReference type="PANTHER" id="PTHR11699">
    <property type="entry name" value="ALDEHYDE DEHYDROGENASE-RELATED"/>
    <property type="match status" value="1"/>
</dbReference>
<dbReference type="InterPro" id="IPR016161">
    <property type="entry name" value="Ald_DH/histidinol_DH"/>
</dbReference>
<keyword evidence="4" id="KW-1185">Reference proteome</keyword>
<dbReference type="CDD" id="cd07122">
    <property type="entry name" value="ALDH_F20_ACDH"/>
    <property type="match status" value="1"/>
</dbReference>
<dbReference type="RefSeq" id="WP_047809128.1">
    <property type="nucleotide sequence ID" value="NZ_LDZY01000004.1"/>
</dbReference>
<dbReference type="Proteomes" id="UP000036356">
    <property type="component" value="Unassembled WGS sequence"/>
</dbReference>
<accession>A0A0J1FTF1</accession>
<evidence type="ECO:0000313" key="3">
    <source>
        <dbReference type="EMBL" id="KLU66557.1"/>
    </source>
</evidence>
<name>A0A0J1FTF1_9FIRM</name>
<keyword evidence="1" id="KW-0560">Oxidoreductase</keyword>
<sequence length="496" mass="53128">MESFDYDLQSVQETRNLARQAKLAQAELAKFNSEQIDKIVRNMVKAAEENAVSLAKMAVEETGFGKVEDKTFKNRFASTELYEFIKTMPTIGVIREDTVNKVTEIAEPVGLLMGIVPSTNPTSTTIYKSIIAIKARNGIVFSPHPSALKCTNQAAKLMHDAAVAAGAPVNIIGCISKPSMDATNELMKCDEVAMIIATGGSAMVKAAYSAGKPALGVGPGNVPAFIERTANVAKAVKNIIASKTFDNGTICASEQSVIVEECIRDQVVEEFKRQGGYFMTPAETEQVSKKLFVKGHAMNAKMVGRSAEVIANNAGISIPPGTKVLLGEQQGVGEGYPLSYEKLTTVLAFYCVKDWQEACDLSIRLLHNGGVGHSISIHTENPEIARKFSEKPVFRILVNTSSSQGGVGASTGLAPAFTLGCGTWGGSATSDNVTPMHLINIKRIAYGIKDFTENVNNSPSFSCEAQKAGVSGSISEDQIQNLVEEVLSLLKKRGDY</sequence>
<dbReference type="GO" id="GO:0016620">
    <property type="term" value="F:oxidoreductase activity, acting on the aldehyde or oxo group of donors, NAD or NADP as acceptor"/>
    <property type="evidence" value="ECO:0007669"/>
    <property type="project" value="InterPro"/>
</dbReference>
<comment type="caution">
    <text evidence="3">The sequence shown here is derived from an EMBL/GenBank/DDBJ whole genome shotgun (WGS) entry which is preliminary data.</text>
</comment>
<dbReference type="InterPro" id="IPR016162">
    <property type="entry name" value="Ald_DH_N"/>
</dbReference>
<evidence type="ECO:0000313" key="4">
    <source>
        <dbReference type="Proteomes" id="UP000036356"/>
    </source>
</evidence>
<dbReference type="Gene3D" id="3.40.605.10">
    <property type="entry name" value="Aldehyde Dehydrogenase, Chain A, domain 1"/>
    <property type="match status" value="1"/>
</dbReference>
<dbReference type="AlphaFoldDB" id="A0A0J1FTF1"/>
<dbReference type="Pfam" id="PF00171">
    <property type="entry name" value="Aldedh"/>
    <property type="match status" value="1"/>
</dbReference>
<dbReference type="PATRIC" id="fig|476652.3.peg.1258"/>
<dbReference type="NCBIfam" id="TIGR02518">
    <property type="entry name" value="EutH_ACDH"/>
    <property type="match status" value="1"/>
</dbReference>